<organism evidence="1 2">
    <name type="scientific">Arachis duranensis</name>
    <name type="common">Wild peanut</name>
    <dbReference type="NCBI Taxonomy" id="130453"/>
    <lineage>
        <taxon>Eukaryota</taxon>
        <taxon>Viridiplantae</taxon>
        <taxon>Streptophyta</taxon>
        <taxon>Embryophyta</taxon>
        <taxon>Tracheophyta</taxon>
        <taxon>Spermatophyta</taxon>
        <taxon>Magnoliopsida</taxon>
        <taxon>eudicotyledons</taxon>
        <taxon>Gunneridae</taxon>
        <taxon>Pentapetalae</taxon>
        <taxon>rosids</taxon>
        <taxon>fabids</taxon>
        <taxon>Fabales</taxon>
        <taxon>Fabaceae</taxon>
        <taxon>Papilionoideae</taxon>
        <taxon>50 kb inversion clade</taxon>
        <taxon>dalbergioids sensu lato</taxon>
        <taxon>Dalbergieae</taxon>
        <taxon>Pterocarpus clade</taxon>
        <taxon>Arachis</taxon>
    </lineage>
</organism>
<gene>
    <name evidence="2" type="primary">LOC107474125</name>
</gene>
<dbReference type="GeneID" id="107474125"/>
<reference evidence="1" key="1">
    <citation type="journal article" date="2016" name="Nat. Genet.">
        <title>The genome sequences of Arachis duranensis and Arachis ipaensis, the diploid ancestors of cultivated peanut.</title>
        <authorList>
            <person name="Bertioli D.J."/>
            <person name="Cannon S.B."/>
            <person name="Froenicke L."/>
            <person name="Huang G."/>
            <person name="Farmer A.D."/>
            <person name="Cannon E.K."/>
            <person name="Liu X."/>
            <person name="Gao D."/>
            <person name="Clevenger J."/>
            <person name="Dash S."/>
            <person name="Ren L."/>
            <person name="Moretzsohn M.C."/>
            <person name="Shirasawa K."/>
            <person name="Huang W."/>
            <person name="Vidigal B."/>
            <person name="Abernathy B."/>
            <person name="Chu Y."/>
            <person name="Niederhuth C.E."/>
            <person name="Umale P."/>
            <person name="Araujo A.C."/>
            <person name="Kozik A."/>
            <person name="Kim K.D."/>
            <person name="Burow M.D."/>
            <person name="Varshney R.K."/>
            <person name="Wang X."/>
            <person name="Zhang X."/>
            <person name="Barkley N."/>
            <person name="Guimaraes P.M."/>
            <person name="Isobe S."/>
            <person name="Guo B."/>
            <person name="Liao B."/>
            <person name="Stalker H.T."/>
            <person name="Schmitz R.J."/>
            <person name="Scheffler B.E."/>
            <person name="Leal-Bertioli S.C."/>
            <person name="Xun X."/>
            <person name="Jackson S.A."/>
            <person name="Michelmore R."/>
            <person name="Ozias-Akins P."/>
        </authorList>
    </citation>
    <scope>NUCLEOTIDE SEQUENCE [LARGE SCALE GENOMIC DNA]</scope>
    <source>
        <strain evidence="1">cv. V14167</strain>
    </source>
</reference>
<name>A0A6P4CDC9_ARADU</name>
<evidence type="ECO:0000313" key="1">
    <source>
        <dbReference type="Proteomes" id="UP000515211"/>
    </source>
</evidence>
<dbReference type="AlphaFoldDB" id="A0A6P4CDC9"/>
<dbReference type="Proteomes" id="UP000515211">
    <property type="component" value="Chromosome 2"/>
</dbReference>
<keyword evidence="1" id="KW-1185">Reference proteome</keyword>
<reference evidence="2" key="2">
    <citation type="submission" date="2025-08" db="UniProtKB">
        <authorList>
            <consortium name="RefSeq"/>
        </authorList>
    </citation>
    <scope>IDENTIFICATION</scope>
    <source>
        <tissue evidence="2">Whole plant</tissue>
    </source>
</reference>
<evidence type="ECO:0000313" key="2">
    <source>
        <dbReference type="RefSeq" id="XP_015949202.1"/>
    </source>
</evidence>
<dbReference type="RefSeq" id="XP_015949202.1">
    <property type="nucleotide sequence ID" value="XM_016093716.1"/>
</dbReference>
<dbReference type="KEGG" id="adu:107474125"/>
<proteinExistence type="predicted"/>
<protein>
    <submittedName>
        <fullName evidence="2">Uncharacterized protein LOC107474125</fullName>
    </submittedName>
</protein>
<accession>A0A6P4CDC9</accession>
<sequence length="151" mass="17289">MAAMVNLANTMEANAAAILQVVQRLTQPARSENNNGEGAEDSLRGVPRTLAAFQKAGSLVFNGSTNYTEADNWFQAVERALLTQHVLYDKFVEYATFQLVGEAQQWWQGERRLLHQQNVNITSTFFEEAFYKKYFHESLREARELELLQLK</sequence>